<feature type="transmembrane region" description="Helical" evidence="1">
    <location>
        <begin position="58"/>
        <end position="79"/>
    </location>
</feature>
<keyword evidence="4" id="KW-1185">Reference proteome</keyword>
<organism evidence="3 4">
    <name type="scientific">Allofrancisella inopinata</name>
    <dbReference type="NCBI Taxonomy" id="1085647"/>
    <lineage>
        <taxon>Bacteria</taxon>
        <taxon>Pseudomonadati</taxon>
        <taxon>Pseudomonadota</taxon>
        <taxon>Gammaproteobacteria</taxon>
        <taxon>Thiotrichales</taxon>
        <taxon>Francisellaceae</taxon>
        <taxon>Allofrancisella</taxon>
    </lineage>
</organism>
<evidence type="ECO:0000259" key="2">
    <source>
        <dbReference type="PROSITE" id="PS50234"/>
    </source>
</evidence>
<dbReference type="Pfam" id="PF13519">
    <property type="entry name" value="VWA_2"/>
    <property type="match status" value="1"/>
</dbReference>
<evidence type="ECO:0000313" key="4">
    <source>
        <dbReference type="Proteomes" id="UP000502004"/>
    </source>
</evidence>
<dbReference type="PANTHER" id="PTHR22550">
    <property type="entry name" value="SPORE GERMINATION PROTEIN"/>
    <property type="match status" value="1"/>
</dbReference>
<name>A0AAE7CRY3_9GAMM</name>
<feature type="transmembrane region" description="Helical" evidence="1">
    <location>
        <begin position="308"/>
        <end position="327"/>
    </location>
</feature>
<dbReference type="InterPro" id="IPR036465">
    <property type="entry name" value="vWFA_dom_sf"/>
</dbReference>
<dbReference type="PROSITE" id="PS50234">
    <property type="entry name" value="VWFA"/>
    <property type="match status" value="1"/>
</dbReference>
<dbReference type="Proteomes" id="UP000502004">
    <property type="component" value="Chromosome"/>
</dbReference>
<dbReference type="AlphaFoldDB" id="A0AAE7CRY3"/>
<dbReference type="KEGG" id="aii:E4K63_07715"/>
<dbReference type="SUPFAM" id="SSF53300">
    <property type="entry name" value="vWA-like"/>
    <property type="match status" value="1"/>
</dbReference>
<keyword evidence="1" id="KW-0472">Membrane</keyword>
<gene>
    <name evidence="3" type="ORF">E4K63_07715</name>
</gene>
<keyword evidence="1" id="KW-0812">Transmembrane</keyword>
<keyword evidence="1" id="KW-1133">Transmembrane helix</keyword>
<dbReference type="InterPro" id="IPR050768">
    <property type="entry name" value="UPF0353/GerABKA_families"/>
</dbReference>
<protein>
    <submittedName>
        <fullName evidence="3">VWA domain-containing protein</fullName>
    </submittedName>
</protein>
<evidence type="ECO:0000313" key="3">
    <source>
        <dbReference type="EMBL" id="QIV96839.1"/>
    </source>
</evidence>
<dbReference type="EMBL" id="CP038241">
    <property type="protein sequence ID" value="QIV96839.1"/>
    <property type="molecule type" value="Genomic_DNA"/>
</dbReference>
<proteinExistence type="predicted"/>
<dbReference type="Gene3D" id="3.40.50.410">
    <property type="entry name" value="von Willebrand factor, type A domain"/>
    <property type="match status" value="1"/>
</dbReference>
<accession>A0AAE7CRY3</accession>
<dbReference type="SMART" id="SM00327">
    <property type="entry name" value="VWA"/>
    <property type="match status" value="1"/>
</dbReference>
<dbReference type="InterPro" id="IPR002035">
    <property type="entry name" value="VWF_A"/>
</dbReference>
<evidence type="ECO:0000256" key="1">
    <source>
        <dbReference type="SAM" id="Phobius"/>
    </source>
</evidence>
<dbReference type="RefSeq" id="WP_133940955.1">
    <property type="nucleotide sequence ID" value="NZ_CP038241.1"/>
</dbReference>
<feature type="transmembrane region" description="Helical" evidence="1">
    <location>
        <begin position="6"/>
        <end position="25"/>
    </location>
</feature>
<dbReference type="PANTHER" id="PTHR22550:SF14">
    <property type="entry name" value="VWFA DOMAIN-CONTAINING PROTEIN"/>
    <property type="match status" value="1"/>
</dbReference>
<reference evidence="3 4" key="1">
    <citation type="submission" date="2019-03" db="EMBL/GenBank/DDBJ databases">
        <title>Complete Genome Sequence of Allofrancisella inopinata Strain SYSU YG23 Isolated from Water-Cooling Systems in China.</title>
        <authorList>
            <person name="Ohrman C."/>
            <person name="Uneklint I."/>
            <person name="Sjodin A."/>
        </authorList>
    </citation>
    <scope>NUCLEOTIDE SEQUENCE [LARGE SCALE GENOMIC DNA]</scope>
    <source>
        <strain evidence="3 4">SYSU YG23</strain>
    </source>
</reference>
<sequence>MTLHILRPWWLLALIPVLFTVVFLFRNSAKTNSWAKHCDKHLLDHLLVGQESRIKKTFLPLGFLLLWGLAIVALAGPTWKFKETAVYQKSVSRVLTLDVSQSMDTTDVSPSRLERAKYKIFDILKKITEGQVGMVVFSSEAFVVSPLTFDAKTVENLVSVLNTDIVPVQGHDIAKALQKSAELISQAGATEGQIILITDSTPTQKAIEKAQSLSNNGITVDVYAIGTPKGGIAKDKNGNYLKDEQGNIGYFGVNLQKLQSLAKAGGGKLITLTANNNDVDALLTSIKNNPDAKKSEQSSAKIFWQDEGVYIIWVLTVLSALLFRRGFLERICR</sequence>
<feature type="domain" description="VWFA" evidence="2">
    <location>
        <begin position="92"/>
        <end position="286"/>
    </location>
</feature>